<dbReference type="Proteomes" id="UP000681722">
    <property type="component" value="Unassembled WGS sequence"/>
</dbReference>
<comment type="caution">
    <text evidence="2">The sequence shown here is derived from an EMBL/GenBank/DDBJ whole genome shotgun (WGS) entry which is preliminary data.</text>
</comment>
<proteinExistence type="predicted"/>
<dbReference type="AlphaFoldDB" id="A0A815JAY5"/>
<protein>
    <submittedName>
        <fullName evidence="2">Uncharacterized protein</fullName>
    </submittedName>
</protein>
<dbReference type="Proteomes" id="UP000663829">
    <property type="component" value="Unassembled WGS sequence"/>
</dbReference>
<evidence type="ECO:0000313" key="3">
    <source>
        <dbReference type="EMBL" id="CAF4267763.1"/>
    </source>
</evidence>
<reference evidence="2" key="1">
    <citation type="submission" date="2021-02" db="EMBL/GenBank/DDBJ databases">
        <authorList>
            <person name="Nowell W R."/>
        </authorList>
    </citation>
    <scope>NUCLEOTIDE SEQUENCE</scope>
</reference>
<name>A0A815JAY5_9BILA</name>
<keyword evidence="1" id="KW-1133">Transmembrane helix</keyword>
<evidence type="ECO:0000256" key="1">
    <source>
        <dbReference type="SAM" id="Phobius"/>
    </source>
</evidence>
<dbReference type="OrthoDB" id="10019827at2759"/>
<evidence type="ECO:0000313" key="2">
    <source>
        <dbReference type="EMBL" id="CAF1376940.1"/>
    </source>
</evidence>
<gene>
    <name evidence="2" type="ORF">GPM918_LOCUS32135</name>
    <name evidence="3" type="ORF">SRO942_LOCUS32793</name>
</gene>
<dbReference type="EMBL" id="CAJOBC010078860">
    <property type="protein sequence ID" value="CAF4267763.1"/>
    <property type="molecule type" value="Genomic_DNA"/>
</dbReference>
<keyword evidence="1" id="KW-0812">Transmembrane</keyword>
<feature type="transmembrane region" description="Helical" evidence="1">
    <location>
        <begin position="97"/>
        <end position="113"/>
    </location>
</feature>
<keyword evidence="1" id="KW-0472">Membrane</keyword>
<evidence type="ECO:0000313" key="4">
    <source>
        <dbReference type="Proteomes" id="UP000663829"/>
    </source>
</evidence>
<dbReference type="EMBL" id="CAJNOQ010016212">
    <property type="protein sequence ID" value="CAF1376940.1"/>
    <property type="molecule type" value="Genomic_DNA"/>
</dbReference>
<feature type="non-terminal residue" evidence="2">
    <location>
        <position position="1"/>
    </location>
</feature>
<accession>A0A815JAY5</accession>
<organism evidence="2 4">
    <name type="scientific">Didymodactylos carnosus</name>
    <dbReference type="NCBI Taxonomy" id="1234261"/>
    <lineage>
        <taxon>Eukaryota</taxon>
        <taxon>Metazoa</taxon>
        <taxon>Spiralia</taxon>
        <taxon>Gnathifera</taxon>
        <taxon>Rotifera</taxon>
        <taxon>Eurotatoria</taxon>
        <taxon>Bdelloidea</taxon>
        <taxon>Philodinida</taxon>
        <taxon>Philodinidae</taxon>
        <taxon>Didymodactylos</taxon>
    </lineage>
</organism>
<sequence>KTKKRRQIITDPDDLEQYLPKKKPWDREKLIVHYRYESSPIVRYRQEFGRFWKDSYVNDQSRVKDVRLTVGIRINPSLEHRLVKKRPPQVLLNNRNLAMKFLITFLLIFLSFGDEKAVPLDATVVSTNIVLDPPPANNVTVYGEAHVFMCKRFANDQIAIQRFINPMNHTPPAPAGSEQGGKFTPLPGRFIDGVVTCQFLLSDFAPQRVKQLNTLRPLSQSGKYHPLFAVGLVNATGDAQYHDGREPQPGLVQLDQNQNLIYHQNSSKLFNEIYPSS</sequence>
<keyword evidence="4" id="KW-1185">Reference proteome</keyword>